<dbReference type="SUPFAM" id="SSF52540">
    <property type="entry name" value="P-loop containing nucleoside triphosphate hydrolases"/>
    <property type="match status" value="1"/>
</dbReference>
<dbReference type="InterPro" id="IPR002182">
    <property type="entry name" value="NB-ARC"/>
</dbReference>
<dbReference type="PANTHER" id="PTHR19851:SF7">
    <property type="entry name" value="F-BOX DOMAIN-CONTAINING PROTEIN"/>
    <property type="match status" value="1"/>
</dbReference>
<dbReference type="GO" id="GO:0043531">
    <property type="term" value="F:ADP binding"/>
    <property type="evidence" value="ECO:0007669"/>
    <property type="project" value="InterPro"/>
</dbReference>
<dbReference type="Gene3D" id="1.25.10.10">
    <property type="entry name" value="Leucine-rich Repeat Variant"/>
    <property type="match status" value="2"/>
</dbReference>
<dbReference type="InterPro" id="IPR016024">
    <property type="entry name" value="ARM-type_fold"/>
</dbReference>
<dbReference type="InterPro" id="IPR011989">
    <property type="entry name" value="ARM-like"/>
</dbReference>
<comment type="caution">
    <text evidence="3">The sequence shown here is derived from an EMBL/GenBank/DDBJ whole genome shotgun (WGS) entry which is preliminary data.</text>
</comment>
<keyword evidence="1" id="KW-0433">Leucine-rich repeat</keyword>
<dbReference type="EMBL" id="SDAM02000102">
    <property type="protein sequence ID" value="KAH6829942.1"/>
    <property type="molecule type" value="Genomic_DNA"/>
</dbReference>
<dbReference type="PRINTS" id="PR00364">
    <property type="entry name" value="DISEASERSIST"/>
</dbReference>
<accession>A0AAD4JA52</accession>
<dbReference type="PANTHER" id="PTHR19851">
    <property type="entry name" value="OS02G0203500 PROTEIN"/>
    <property type="match status" value="1"/>
</dbReference>
<proteinExistence type="predicted"/>
<name>A0AAD4JA52_PERFH</name>
<dbReference type="SUPFAM" id="SSF48371">
    <property type="entry name" value="ARM repeat"/>
    <property type="match status" value="1"/>
</dbReference>
<dbReference type="Gene3D" id="1.10.8.430">
    <property type="entry name" value="Helical domain of apoptotic protease-activating factors"/>
    <property type="match status" value="1"/>
</dbReference>
<dbReference type="Proteomes" id="UP001190926">
    <property type="component" value="Unassembled WGS sequence"/>
</dbReference>
<evidence type="ECO:0000259" key="2">
    <source>
        <dbReference type="Pfam" id="PF00931"/>
    </source>
</evidence>
<reference evidence="3 4" key="1">
    <citation type="journal article" date="2021" name="Nat. Commun.">
        <title>Incipient diploidization of the medicinal plant Perilla within 10,000 years.</title>
        <authorList>
            <person name="Zhang Y."/>
            <person name="Shen Q."/>
            <person name="Leng L."/>
            <person name="Zhang D."/>
            <person name="Chen S."/>
            <person name="Shi Y."/>
            <person name="Ning Z."/>
            <person name="Chen S."/>
        </authorList>
    </citation>
    <scope>NUCLEOTIDE SEQUENCE [LARGE SCALE GENOMIC DNA]</scope>
    <source>
        <strain evidence="4">cv. PC099</strain>
    </source>
</reference>
<evidence type="ECO:0000313" key="4">
    <source>
        <dbReference type="Proteomes" id="UP001190926"/>
    </source>
</evidence>
<organism evidence="3 4">
    <name type="scientific">Perilla frutescens var. hirtella</name>
    <name type="common">Perilla citriodora</name>
    <name type="synonym">Perilla setoyensis</name>
    <dbReference type="NCBI Taxonomy" id="608512"/>
    <lineage>
        <taxon>Eukaryota</taxon>
        <taxon>Viridiplantae</taxon>
        <taxon>Streptophyta</taxon>
        <taxon>Embryophyta</taxon>
        <taxon>Tracheophyta</taxon>
        <taxon>Spermatophyta</taxon>
        <taxon>Magnoliopsida</taxon>
        <taxon>eudicotyledons</taxon>
        <taxon>Gunneridae</taxon>
        <taxon>Pentapetalae</taxon>
        <taxon>asterids</taxon>
        <taxon>lamiids</taxon>
        <taxon>Lamiales</taxon>
        <taxon>Lamiaceae</taxon>
        <taxon>Nepetoideae</taxon>
        <taxon>Elsholtzieae</taxon>
        <taxon>Perilla</taxon>
    </lineage>
</organism>
<evidence type="ECO:0000256" key="1">
    <source>
        <dbReference type="ARBA" id="ARBA00022614"/>
    </source>
</evidence>
<dbReference type="Gene3D" id="3.40.50.300">
    <property type="entry name" value="P-loop containing nucleotide triphosphate hydrolases"/>
    <property type="match status" value="1"/>
</dbReference>
<keyword evidence="4" id="KW-1185">Reference proteome</keyword>
<dbReference type="InterPro" id="IPR042197">
    <property type="entry name" value="Apaf_helical"/>
</dbReference>
<dbReference type="Pfam" id="PF00931">
    <property type="entry name" value="NB-ARC"/>
    <property type="match status" value="1"/>
</dbReference>
<gene>
    <name evidence="3" type="ORF">C2S53_010661</name>
</gene>
<dbReference type="InterPro" id="IPR027417">
    <property type="entry name" value="P-loop_NTPase"/>
</dbReference>
<feature type="domain" description="NB-ARC" evidence="2">
    <location>
        <begin position="171"/>
        <end position="319"/>
    </location>
</feature>
<protein>
    <recommendedName>
        <fullName evidence="2">NB-ARC domain-containing protein</fullName>
    </recommendedName>
</protein>
<evidence type="ECO:0000313" key="3">
    <source>
        <dbReference type="EMBL" id="KAH6829942.1"/>
    </source>
</evidence>
<sequence>MDALQVIASASQIVSSMIEAIGALEQASRDFDDAPMRVRSLEEFVYELESVARRIKQKHAYKLHDPQLDHQMQGLNGLIDRLHPNITKAKRVVSRSKVKNVAKIIWNSMIGDPLGKILNSMRRDLSWWLESQMLCEQIENVIESTARNIPIRLKVSSEKGYPISYKCAYVRNLLEQDRPRRVILIVGLSGIGKSCIARQVASDPPPSFVDGAVELGFGHYCSRAACHGDNDEYHRRLARKLGKFLVQIGFWQKINDENCRDLEYICCLLQKALYEKCILILLDDVWEQDIVERFAKLYDNGCRYLVTTRNESVYEITEADKVELGKDEIREISKTVLLYHSLLTDEELPDVAETLLERCGHHPLTVAVMGKALRKEVRVEKWEKAIANLSTYAACAPGPISYVNEKEAENAVTIFGSLEFGLEAIPADSKRLFTALASLSWVEPVPETCLEAVWSVLGQEILFSLTVCKLVEGSLLMKDDLDSSYHIHDMVSLFLDTKTNESVKMLLTDSSSEQSTFISPWLFIFGKETVKKVSEQKIELSLDLMDEKQAVITLEAITQAIEEGISTSEFEVSRVGFCRILGSKIARLISDGSHDLVSVAAIAITNVFTRHDYSEYVPLVEDTGAVDKLACILETCEDPLIETSIFTLLANLAEFGSQNTTEKVLQRIPMSRLAALLSPLDEEWHESVFTTLMSLTRAGKSRAVEKMFAFEIDKSLIKLLETGSDVAENNAIVLLKTLYELRGPGNSSLQPGTLKLLPWQARLRLEKFALSDVNSSISPKPQTFEDLIQKLLSYDNKLILEAMQELIPIVEKVEEPKFRDMILQSPLVERLSQLLQHGQTMQKEVKSESAFLLMKLACSGGEPCIKKLLEHSITNELVTMMQCTEAELQDSASTALHNILFSNGGALVLNHIINGGLLERLIYSMEGKSLKSREVSLNCVLDIVEMGNKTCLERMLSLQVMEKVVKIEKVSGGTGKHVIGFLKGISQCNDLTTAERKAMKQQVIKKVRAALKGHKLETRILEAVDAYMSEGSRGSGGSGNRKRR</sequence>
<dbReference type="AlphaFoldDB" id="A0AAD4JA52"/>